<feature type="transmembrane region" description="Helical" evidence="1">
    <location>
        <begin position="17"/>
        <end position="38"/>
    </location>
</feature>
<feature type="transmembrane region" description="Helical" evidence="1">
    <location>
        <begin position="111"/>
        <end position="131"/>
    </location>
</feature>
<keyword evidence="1" id="KW-0472">Membrane</keyword>
<feature type="transmembrane region" description="Helical" evidence="1">
    <location>
        <begin position="58"/>
        <end position="82"/>
    </location>
</feature>
<reference evidence="2" key="1">
    <citation type="submission" date="2022-08" db="UniProtKB">
        <authorList>
            <consortium name="EnsemblMetazoa"/>
        </authorList>
    </citation>
    <scope>IDENTIFICATION</scope>
    <source>
        <strain evidence="2">05x7-T-G4-1.051#20</strain>
    </source>
</reference>
<keyword evidence="3" id="KW-1185">Reference proteome</keyword>
<dbReference type="Gene3D" id="1.20.1070.10">
    <property type="entry name" value="Rhodopsin 7-helix transmembrane proteins"/>
    <property type="match status" value="1"/>
</dbReference>
<evidence type="ECO:0000256" key="1">
    <source>
        <dbReference type="SAM" id="Phobius"/>
    </source>
</evidence>
<dbReference type="AlphaFoldDB" id="A0A8W8J580"/>
<evidence type="ECO:0000313" key="3">
    <source>
        <dbReference type="Proteomes" id="UP000005408"/>
    </source>
</evidence>
<accession>A0A8W8J580</accession>
<organism evidence="2 3">
    <name type="scientific">Magallana gigas</name>
    <name type="common">Pacific oyster</name>
    <name type="synonym">Crassostrea gigas</name>
    <dbReference type="NCBI Taxonomy" id="29159"/>
    <lineage>
        <taxon>Eukaryota</taxon>
        <taxon>Metazoa</taxon>
        <taxon>Spiralia</taxon>
        <taxon>Lophotrochozoa</taxon>
        <taxon>Mollusca</taxon>
        <taxon>Bivalvia</taxon>
        <taxon>Autobranchia</taxon>
        <taxon>Pteriomorphia</taxon>
        <taxon>Ostreida</taxon>
        <taxon>Ostreoidea</taxon>
        <taxon>Ostreidae</taxon>
        <taxon>Magallana</taxon>
    </lineage>
</organism>
<keyword evidence="1" id="KW-0812">Transmembrane</keyword>
<dbReference type="Proteomes" id="UP000005408">
    <property type="component" value="Unassembled WGS sequence"/>
</dbReference>
<evidence type="ECO:0000313" key="2">
    <source>
        <dbReference type="EnsemblMetazoa" id="G17299.1:cds"/>
    </source>
</evidence>
<sequence>FAFAFAMRYYSFITKKLMTGINAMVWMLSFCLTHGMFFDFDDQYGLSCEPVVYCPRNIVSTISRGVLFGIVVMNFVIFGYFLHKMRHVWFEGNRNQVFNHSRKPSRTLRKISLIVGLILVGFSPSSLYMRFQYLI</sequence>
<name>A0A8W8J580_MAGGI</name>
<protein>
    <submittedName>
        <fullName evidence="2">Uncharacterized protein</fullName>
    </submittedName>
</protein>
<keyword evidence="1" id="KW-1133">Transmembrane helix</keyword>
<dbReference type="EnsemblMetazoa" id="G17299.1">
    <property type="protein sequence ID" value="G17299.1:cds"/>
    <property type="gene ID" value="G17299"/>
</dbReference>
<proteinExistence type="predicted"/>